<dbReference type="Proteomes" id="UP000789508">
    <property type="component" value="Unassembled WGS sequence"/>
</dbReference>
<proteinExistence type="predicted"/>
<name>A0A9N9AD85_9GLOM</name>
<sequence length="249" mass="28372">MGHIQIAIVHIHYTTSSKFSSANDNDDTFSFNKRANITFNYNPRAAKSILGPRIAPILNAITTIHLIRDVSQPNDNIMQNENLNFPVETGFKHLQRLQHWIQDRFQKVVNELSSGNLNKEITDEILKVGVVKLEIRPIMKEKVIENGNELVESNAKRHIRTRNGKNPGHDIDYKANTFPSTNNDAYLEKIYAIMRIFVSGIPWIRENTMLVDAKEPHETKIGVTCGGGEWSDGVFENVVAEIFDDQFEQ</sequence>
<dbReference type="AlphaFoldDB" id="A0A9N9AD85"/>
<organism evidence="1 2">
    <name type="scientific">Ambispora leptoticha</name>
    <dbReference type="NCBI Taxonomy" id="144679"/>
    <lineage>
        <taxon>Eukaryota</taxon>
        <taxon>Fungi</taxon>
        <taxon>Fungi incertae sedis</taxon>
        <taxon>Mucoromycota</taxon>
        <taxon>Glomeromycotina</taxon>
        <taxon>Glomeromycetes</taxon>
        <taxon>Archaeosporales</taxon>
        <taxon>Ambisporaceae</taxon>
        <taxon>Ambispora</taxon>
    </lineage>
</organism>
<protein>
    <submittedName>
        <fullName evidence="1">3576_t:CDS:1</fullName>
    </submittedName>
</protein>
<comment type="caution">
    <text evidence="1">The sequence shown here is derived from an EMBL/GenBank/DDBJ whole genome shotgun (WGS) entry which is preliminary data.</text>
</comment>
<keyword evidence="2" id="KW-1185">Reference proteome</keyword>
<evidence type="ECO:0000313" key="1">
    <source>
        <dbReference type="EMBL" id="CAG8524573.1"/>
    </source>
</evidence>
<dbReference type="EMBL" id="CAJVPS010001107">
    <property type="protein sequence ID" value="CAG8524573.1"/>
    <property type="molecule type" value="Genomic_DNA"/>
</dbReference>
<gene>
    <name evidence="1" type="ORF">ALEPTO_LOCUS4641</name>
</gene>
<accession>A0A9N9AD85</accession>
<evidence type="ECO:0000313" key="2">
    <source>
        <dbReference type="Proteomes" id="UP000789508"/>
    </source>
</evidence>
<dbReference type="OrthoDB" id="2123952at2759"/>
<reference evidence="1" key="1">
    <citation type="submission" date="2021-06" db="EMBL/GenBank/DDBJ databases">
        <authorList>
            <person name="Kallberg Y."/>
            <person name="Tangrot J."/>
            <person name="Rosling A."/>
        </authorList>
    </citation>
    <scope>NUCLEOTIDE SEQUENCE</scope>
    <source>
        <strain evidence="1">FL130A</strain>
    </source>
</reference>